<reference evidence="2" key="1">
    <citation type="submission" date="2022-07" db="EMBL/GenBank/DDBJ databases">
        <authorList>
            <person name="Wu T."/>
        </authorList>
    </citation>
    <scope>NUCLEOTIDE SEQUENCE</scope>
    <source>
        <strain evidence="2">SD-1</strain>
    </source>
</reference>
<evidence type="ECO:0000313" key="2">
    <source>
        <dbReference type="EMBL" id="UYV99261.1"/>
    </source>
</evidence>
<dbReference type="GeneID" id="79885416"/>
<keyword evidence="3" id="KW-1185">Reference proteome</keyword>
<evidence type="ECO:0000256" key="1">
    <source>
        <dbReference type="SAM" id="MobiDB-lite"/>
    </source>
</evidence>
<evidence type="ECO:0008006" key="4">
    <source>
        <dbReference type="Google" id="ProtNLM"/>
    </source>
</evidence>
<dbReference type="SUPFAM" id="SSF47789">
    <property type="entry name" value="C-terminal domain of RNA polymerase alpha subunit"/>
    <property type="match status" value="1"/>
</dbReference>
<protein>
    <recommendedName>
        <fullName evidence="4">DNA-binding protein</fullName>
    </recommendedName>
</protein>
<gene>
    <name evidence="2" type="ORF">NL394_08690</name>
</gene>
<feature type="region of interest" description="Disordered" evidence="1">
    <location>
        <begin position="1"/>
        <end position="20"/>
    </location>
</feature>
<sequence>MPQKSNWPGHTPLPKGLAAPARRALAHEGIETLEQLAAFGGLEASKLHGLGPVAIAQLEDAMEESGISYGAVRGD</sequence>
<organism evidence="2 3">
    <name type="scientific">Paenarthrobacter ureafaciens</name>
    <dbReference type="NCBI Taxonomy" id="37931"/>
    <lineage>
        <taxon>Bacteria</taxon>
        <taxon>Bacillati</taxon>
        <taxon>Actinomycetota</taxon>
        <taxon>Actinomycetes</taxon>
        <taxon>Micrococcales</taxon>
        <taxon>Micrococcaceae</taxon>
        <taxon>Paenarthrobacter</taxon>
    </lineage>
</organism>
<dbReference type="EMBL" id="CP101185">
    <property type="protein sequence ID" value="UYV99261.1"/>
    <property type="molecule type" value="Genomic_DNA"/>
</dbReference>
<evidence type="ECO:0000313" key="3">
    <source>
        <dbReference type="Proteomes" id="UP001163293"/>
    </source>
</evidence>
<dbReference type="Proteomes" id="UP001163293">
    <property type="component" value="Chromosome"/>
</dbReference>
<proteinExistence type="predicted"/>
<dbReference type="RefSeq" id="WP_021473094.1">
    <property type="nucleotide sequence ID" value="NZ_BDMH01000018.1"/>
</dbReference>
<name>A0AAX3EMA0_PAEUR</name>
<accession>A0AAX3EMA0</accession>
<dbReference type="Gene3D" id="1.10.150.20">
    <property type="entry name" value="5' to 3' exonuclease, C-terminal subdomain"/>
    <property type="match status" value="1"/>
</dbReference>
<dbReference type="AlphaFoldDB" id="A0AAX3EMA0"/>